<evidence type="ECO:0000256" key="7">
    <source>
        <dbReference type="ARBA" id="ARBA00023146"/>
    </source>
</evidence>
<evidence type="ECO:0000256" key="6">
    <source>
        <dbReference type="ARBA" id="ARBA00022917"/>
    </source>
</evidence>
<accession>A0ABQ7J815</accession>
<keyword evidence="4 9" id="KW-0547">Nucleotide-binding</keyword>
<dbReference type="InterPro" id="IPR020059">
    <property type="entry name" value="Glu/Gln-tRNA-synth_Ib_codon-bd"/>
</dbReference>
<dbReference type="PROSITE" id="PS00178">
    <property type="entry name" value="AA_TRNA_LIGASE_I"/>
    <property type="match status" value="1"/>
</dbReference>
<keyword evidence="3 9" id="KW-0436">Ligase</keyword>
<comment type="catalytic activity">
    <reaction evidence="8">
        <text>tRNA(Gln) + L-glutamine + ATP = L-glutaminyl-tRNA(Gln) + AMP + diphosphate</text>
        <dbReference type="Rhea" id="RHEA:20121"/>
        <dbReference type="Rhea" id="RHEA-COMP:9662"/>
        <dbReference type="Rhea" id="RHEA-COMP:9681"/>
        <dbReference type="ChEBI" id="CHEBI:30616"/>
        <dbReference type="ChEBI" id="CHEBI:33019"/>
        <dbReference type="ChEBI" id="CHEBI:58359"/>
        <dbReference type="ChEBI" id="CHEBI:78442"/>
        <dbReference type="ChEBI" id="CHEBI:78521"/>
        <dbReference type="ChEBI" id="CHEBI:456215"/>
        <dbReference type="EC" id="6.1.1.18"/>
    </reaction>
</comment>
<sequence length="743" mass="85516">MFILRSQFYKYFPLKTRVIDGTFDSLKHKGCHSSLIPTFSSLQFASAKYISQPVINHLLQSNMGTPATHSKLSDGSSQSTSFIKQIIEKDLSTGKHCTIITRFPPEPNGFLHIGHAKSICLNFGLAREYKGRCHMRFDDTNPCKEEMRYIESIKEDVQWLGFDWGDHLYFASDYFPQLFEWALLLISKELAYVDDQSSEEIRKNRGSLTTPGVKSAYRDRSVQENLDLFLHMEKGEFEEGSRVLRAKIDMQSSNMNLRDPILYRILKRTHPRTGNRWCIYPNYDFAHGQSDSIEAITHSLCTLEFELHRPLYEWFQEHLEIVKTRQIEFARMNISYMVMSKRKLLTLVEEGWVEDWDDPRMPTLAGMRRRGITAEAIKDFCDRVGIAKRENTIQIELLESCTRMKTRERIPPLEDLHTLLSLCFRLIVSYFPAHCGEHLNKIAQRRHAILSPLRVILTNYSPEINEELDIPNHPEDPSFGTRKLLFSQELFIDRGDFEEFPSKDFHRLAPNTEVRLRYAYWIKCEKIIKDSSGNITHLECTYDPATKGGRSADGRKVKGTLHWISALQQIPVEFRLFDRLFTKANPEEMEEASSHAIDDQQVEGSQTQTTTLSGWKKCINPNSLKIYRGVGEPSLSTIAVGKPLQFERVGFFVKDKCSLGGAAVTIPTFNMTVDLISSYSQQKENKDKHAEKTERERIALLRKEKKAEKAAKAAQKEARLASQDKREELSSVESAKAGLLVKM</sequence>
<keyword evidence="5 9" id="KW-0067">ATP-binding</keyword>
<dbReference type="Pfam" id="PF03950">
    <property type="entry name" value="tRNA-synt_1c_C"/>
    <property type="match status" value="1"/>
</dbReference>
<gene>
    <name evidence="14" type="ORF">IE077_003520</name>
</gene>
<evidence type="ECO:0000313" key="15">
    <source>
        <dbReference type="Proteomes" id="UP000823046"/>
    </source>
</evidence>
<feature type="domain" description="Glutamyl/glutaminyl-tRNA synthetase class Ib anti-codon binding" evidence="12">
    <location>
        <begin position="443"/>
        <end position="543"/>
    </location>
</feature>
<dbReference type="SUPFAM" id="SSF50715">
    <property type="entry name" value="Ribosomal protein L25-like"/>
    <property type="match status" value="1"/>
</dbReference>
<dbReference type="Gene3D" id="3.90.800.10">
    <property type="entry name" value="Glutamyl-tRNA Synthetase, Domain 3"/>
    <property type="match status" value="1"/>
</dbReference>
<evidence type="ECO:0000256" key="9">
    <source>
        <dbReference type="RuleBase" id="RU363037"/>
    </source>
</evidence>
<dbReference type="Gene3D" id="3.40.50.620">
    <property type="entry name" value="HUPs"/>
    <property type="match status" value="1"/>
</dbReference>
<evidence type="ECO:0000259" key="13">
    <source>
        <dbReference type="Pfam" id="PF20974"/>
    </source>
</evidence>
<comment type="caution">
    <text evidence="14">The sequence shown here is derived from an EMBL/GenBank/DDBJ whole genome shotgun (WGS) entry which is preliminary data.</text>
</comment>
<dbReference type="PRINTS" id="PR00987">
    <property type="entry name" value="TRNASYNTHGLU"/>
</dbReference>
<dbReference type="InterPro" id="IPR050132">
    <property type="entry name" value="Gln/Glu-tRNA_Ligase"/>
</dbReference>
<dbReference type="InterPro" id="IPR049437">
    <property type="entry name" value="tRNA-synt_1c_C2"/>
</dbReference>
<evidence type="ECO:0000256" key="5">
    <source>
        <dbReference type="ARBA" id="ARBA00022840"/>
    </source>
</evidence>
<evidence type="ECO:0000256" key="2">
    <source>
        <dbReference type="ARBA" id="ARBA00012836"/>
    </source>
</evidence>
<feature type="domain" description="tRNA synthetases class I (E and Q) anti-codon binding" evidence="13">
    <location>
        <begin position="560"/>
        <end position="655"/>
    </location>
</feature>
<dbReference type="InterPro" id="IPR004514">
    <property type="entry name" value="Gln-tRNA-synth"/>
</dbReference>
<dbReference type="SUPFAM" id="SSF52374">
    <property type="entry name" value="Nucleotidylyl transferase"/>
    <property type="match status" value="1"/>
</dbReference>
<proteinExistence type="inferred from homology"/>
<evidence type="ECO:0000259" key="11">
    <source>
        <dbReference type="Pfam" id="PF00749"/>
    </source>
</evidence>
<evidence type="ECO:0000256" key="8">
    <source>
        <dbReference type="ARBA" id="ARBA00048270"/>
    </source>
</evidence>
<dbReference type="InterPro" id="IPR020058">
    <property type="entry name" value="Glu/Gln-tRNA-synth_Ib_cat-dom"/>
</dbReference>
<dbReference type="PANTHER" id="PTHR43097">
    <property type="entry name" value="GLUTAMINE-TRNA LIGASE"/>
    <property type="match status" value="1"/>
</dbReference>
<dbReference type="InterPro" id="IPR020056">
    <property type="entry name" value="Rbsml_bL25/Gln-tRNA_synth_N"/>
</dbReference>
<dbReference type="InterPro" id="IPR001412">
    <property type="entry name" value="aa-tRNA-synth_I_CS"/>
</dbReference>
<dbReference type="Proteomes" id="UP000823046">
    <property type="component" value="Unassembled WGS sequence"/>
</dbReference>
<feature type="region of interest" description="Disordered" evidence="10">
    <location>
        <begin position="709"/>
        <end position="732"/>
    </location>
</feature>
<comment type="similarity">
    <text evidence="1 9">Belongs to the class-I aminoacyl-tRNA synthetase family.</text>
</comment>
<dbReference type="Gene3D" id="2.40.240.10">
    <property type="entry name" value="Ribosomal Protein L25, Chain P"/>
    <property type="match status" value="2"/>
</dbReference>
<evidence type="ECO:0000256" key="1">
    <source>
        <dbReference type="ARBA" id="ARBA00005594"/>
    </source>
</evidence>
<dbReference type="PANTHER" id="PTHR43097:SF4">
    <property type="entry name" value="GLUTAMINE--TRNA LIGASE"/>
    <property type="match status" value="1"/>
</dbReference>
<dbReference type="InterPro" id="IPR011035">
    <property type="entry name" value="Ribosomal_bL25/Gln-tRNA_synth"/>
</dbReference>
<dbReference type="Pfam" id="PF00749">
    <property type="entry name" value="tRNA-synt_1c"/>
    <property type="match status" value="1"/>
</dbReference>
<dbReference type="InterPro" id="IPR014729">
    <property type="entry name" value="Rossmann-like_a/b/a_fold"/>
</dbReference>
<name>A0ABQ7J815_9APIC</name>
<evidence type="ECO:0000256" key="10">
    <source>
        <dbReference type="SAM" id="MobiDB-lite"/>
    </source>
</evidence>
<dbReference type="Gene3D" id="1.10.1160.10">
    <property type="entry name" value="Glutamyl-trna Synthetase, Domain 2"/>
    <property type="match status" value="1"/>
</dbReference>
<evidence type="ECO:0000256" key="4">
    <source>
        <dbReference type="ARBA" id="ARBA00022741"/>
    </source>
</evidence>
<dbReference type="InterPro" id="IPR000924">
    <property type="entry name" value="Glu/Gln-tRNA-synth"/>
</dbReference>
<dbReference type="NCBIfam" id="TIGR00440">
    <property type="entry name" value="glnS"/>
    <property type="match status" value="1"/>
</dbReference>
<evidence type="ECO:0000313" key="14">
    <source>
        <dbReference type="EMBL" id="KAF8820134.1"/>
    </source>
</evidence>
<dbReference type="EC" id="6.1.1.18" evidence="2"/>
<dbReference type="EMBL" id="JADAQX010000467">
    <property type="protein sequence ID" value="KAF8820134.1"/>
    <property type="molecule type" value="Genomic_DNA"/>
</dbReference>
<feature type="compositionally biased region" description="Basic and acidic residues" evidence="10">
    <location>
        <begin position="709"/>
        <end position="729"/>
    </location>
</feature>
<protein>
    <recommendedName>
        <fullName evidence="2">glutamine--tRNA ligase</fullName>
        <ecNumber evidence="2">6.1.1.18</ecNumber>
    </recommendedName>
</protein>
<evidence type="ECO:0000256" key="3">
    <source>
        <dbReference type="ARBA" id="ARBA00022598"/>
    </source>
</evidence>
<keyword evidence="6 9" id="KW-0648">Protein biosynthesis</keyword>
<organism evidence="14 15">
    <name type="scientific">Cardiosporidium cionae</name>
    <dbReference type="NCBI Taxonomy" id="476202"/>
    <lineage>
        <taxon>Eukaryota</taxon>
        <taxon>Sar</taxon>
        <taxon>Alveolata</taxon>
        <taxon>Apicomplexa</taxon>
        <taxon>Aconoidasida</taxon>
        <taxon>Nephromycida</taxon>
        <taxon>Cardiosporidium</taxon>
    </lineage>
</organism>
<evidence type="ECO:0000259" key="12">
    <source>
        <dbReference type="Pfam" id="PF03950"/>
    </source>
</evidence>
<dbReference type="Pfam" id="PF20974">
    <property type="entry name" value="tRNA-synt_1c_C2"/>
    <property type="match status" value="1"/>
</dbReference>
<keyword evidence="7 9" id="KW-0030">Aminoacyl-tRNA synthetase</keyword>
<keyword evidence="15" id="KW-1185">Reference proteome</keyword>
<feature type="domain" description="Glutamyl/glutaminyl-tRNA synthetase class Ib catalytic" evidence="11">
    <location>
        <begin position="99"/>
        <end position="405"/>
    </location>
</feature>
<dbReference type="InterPro" id="IPR020061">
    <property type="entry name" value="Glu_tRNA_lig_a-bdl"/>
</dbReference>
<reference evidence="14 15" key="1">
    <citation type="journal article" date="2020" name="bioRxiv">
        <title>Metabolic contributions of an alphaproteobacterial endosymbiont in the apicomplexan Cardiosporidium cionae.</title>
        <authorList>
            <person name="Hunter E.S."/>
            <person name="Paight C.J."/>
            <person name="Lane C.E."/>
        </authorList>
    </citation>
    <scope>NUCLEOTIDE SEQUENCE [LARGE SCALE GENOMIC DNA]</scope>
    <source>
        <strain evidence="14">ESH_2018</strain>
    </source>
</reference>